<name>A0A645EUB7_9ZZZZ</name>
<dbReference type="EMBL" id="VSSQ01051355">
    <property type="protein sequence ID" value="MPN05447.1"/>
    <property type="molecule type" value="Genomic_DNA"/>
</dbReference>
<reference evidence="2" key="1">
    <citation type="submission" date="2019-08" db="EMBL/GenBank/DDBJ databases">
        <authorList>
            <person name="Kucharzyk K."/>
            <person name="Murdoch R.W."/>
            <person name="Higgins S."/>
            <person name="Loffler F."/>
        </authorList>
    </citation>
    <scope>NUCLEOTIDE SEQUENCE</scope>
</reference>
<feature type="compositionally biased region" description="Basic and acidic residues" evidence="1">
    <location>
        <begin position="101"/>
        <end position="118"/>
    </location>
</feature>
<feature type="compositionally biased region" description="Basic residues" evidence="1">
    <location>
        <begin position="129"/>
        <end position="144"/>
    </location>
</feature>
<comment type="caution">
    <text evidence="2">The sequence shown here is derived from an EMBL/GenBank/DDBJ whole genome shotgun (WGS) entry which is preliminary data.</text>
</comment>
<proteinExistence type="predicted"/>
<feature type="compositionally biased region" description="Polar residues" evidence="1">
    <location>
        <begin position="87"/>
        <end position="99"/>
    </location>
</feature>
<sequence>MDDCNVRRIQYVVQECKMEKRVQRIEQRQEQHGSNDIEIQVHHCGTLCVLGSANAREQRGYAGADVLTHDDGNRNAIGNAAGERQRLQNTDRSGRTLNDSGDDRASEHAEDRIAESGHDAHKLRHVRQRRNRGGHHVHAVHQNRKTAQDGADGLLLLFLGKHDQNHADDGKHRRKRRWLEQLNQQRASLNAG</sequence>
<evidence type="ECO:0000313" key="2">
    <source>
        <dbReference type="EMBL" id="MPN05447.1"/>
    </source>
</evidence>
<protein>
    <submittedName>
        <fullName evidence="2">Uncharacterized protein</fullName>
    </submittedName>
</protein>
<organism evidence="2">
    <name type="scientific">bioreactor metagenome</name>
    <dbReference type="NCBI Taxonomy" id="1076179"/>
    <lineage>
        <taxon>unclassified sequences</taxon>
        <taxon>metagenomes</taxon>
        <taxon>ecological metagenomes</taxon>
    </lineage>
</organism>
<accession>A0A645EUB7</accession>
<feature type="region of interest" description="Disordered" evidence="1">
    <location>
        <begin position="70"/>
        <end position="118"/>
    </location>
</feature>
<gene>
    <name evidence="2" type="ORF">SDC9_152697</name>
</gene>
<dbReference type="AlphaFoldDB" id="A0A645EUB7"/>
<evidence type="ECO:0000256" key="1">
    <source>
        <dbReference type="SAM" id="MobiDB-lite"/>
    </source>
</evidence>
<feature type="region of interest" description="Disordered" evidence="1">
    <location>
        <begin position="129"/>
        <end position="148"/>
    </location>
</feature>